<name>A0AAV5VUX9_9BILA</name>
<feature type="transmembrane region" description="Helical" evidence="1">
    <location>
        <begin position="156"/>
        <end position="174"/>
    </location>
</feature>
<dbReference type="PANTHER" id="PTHR47521">
    <property type="entry name" value="SERPENTINE RECEPTOR, CLASS E (EPSILON)-RELATED"/>
    <property type="match status" value="1"/>
</dbReference>
<evidence type="ECO:0000256" key="1">
    <source>
        <dbReference type="SAM" id="Phobius"/>
    </source>
</evidence>
<comment type="caution">
    <text evidence="2">The sequence shown here is derived from an EMBL/GenBank/DDBJ whole genome shotgun (WGS) entry which is preliminary data.</text>
</comment>
<evidence type="ECO:0000313" key="3">
    <source>
        <dbReference type="Proteomes" id="UP001432322"/>
    </source>
</evidence>
<gene>
    <name evidence="2" type="ORF">PFISCL1PPCAC_14535</name>
</gene>
<feature type="non-terminal residue" evidence="2">
    <location>
        <position position="188"/>
    </location>
</feature>
<dbReference type="EMBL" id="BTSY01000004">
    <property type="protein sequence ID" value="GMT23238.1"/>
    <property type="molecule type" value="Genomic_DNA"/>
</dbReference>
<keyword evidence="1" id="KW-0472">Membrane</keyword>
<keyword evidence="3" id="KW-1185">Reference proteome</keyword>
<dbReference type="Proteomes" id="UP001432322">
    <property type="component" value="Unassembled WGS sequence"/>
</dbReference>
<protein>
    <recommendedName>
        <fullName evidence="4">G protein-coupled receptor</fullName>
    </recommendedName>
</protein>
<reference evidence="2" key="1">
    <citation type="submission" date="2023-10" db="EMBL/GenBank/DDBJ databases">
        <title>Genome assembly of Pristionchus species.</title>
        <authorList>
            <person name="Yoshida K."/>
            <person name="Sommer R.J."/>
        </authorList>
    </citation>
    <scope>NUCLEOTIDE SEQUENCE</scope>
    <source>
        <strain evidence="2">RS5133</strain>
    </source>
</reference>
<organism evidence="2 3">
    <name type="scientific">Pristionchus fissidentatus</name>
    <dbReference type="NCBI Taxonomy" id="1538716"/>
    <lineage>
        <taxon>Eukaryota</taxon>
        <taxon>Metazoa</taxon>
        <taxon>Ecdysozoa</taxon>
        <taxon>Nematoda</taxon>
        <taxon>Chromadorea</taxon>
        <taxon>Rhabditida</taxon>
        <taxon>Rhabditina</taxon>
        <taxon>Diplogasteromorpha</taxon>
        <taxon>Diplogasteroidea</taxon>
        <taxon>Neodiplogasteridae</taxon>
        <taxon>Pristionchus</taxon>
    </lineage>
</organism>
<dbReference type="InterPro" id="IPR052860">
    <property type="entry name" value="NRL-GPCR1"/>
</dbReference>
<evidence type="ECO:0008006" key="4">
    <source>
        <dbReference type="Google" id="ProtNLM"/>
    </source>
</evidence>
<proteinExistence type="predicted"/>
<evidence type="ECO:0000313" key="2">
    <source>
        <dbReference type="EMBL" id="GMT23238.1"/>
    </source>
</evidence>
<feature type="transmembrane region" description="Helical" evidence="1">
    <location>
        <begin position="37"/>
        <end position="60"/>
    </location>
</feature>
<dbReference type="PANTHER" id="PTHR47521:SF18">
    <property type="entry name" value="G PROTEIN-COUPLED RECEPTOR-RELATED"/>
    <property type="match status" value="1"/>
</dbReference>
<accession>A0AAV5VUX9</accession>
<keyword evidence="1" id="KW-1133">Transmembrane helix</keyword>
<sequence length="188" mass="21622">MIEMTSIFITLCMEVMITIERVISSVNPERYYNNDKLAWKILIPCSIITMIFSIIINTFATRYCKRRGVELQGKCSLNARYQVKESSDMASAMQYAFLISIIMKVNVITQTLPCSSNQILENSVNSIFLLFCFDVDSSTNTCVPLMFETHWGILETLYSMNISLNGGFMILWLMSNHPRLRRNAVRLL</sequence>
<dbReference type="AlphaFoldDB" id="A0AAV5VUX9"/>
<keyword evidence="1" id="KW-0812">Transmembrane</keyword>